<evidence type="ECO:0000313" key="8">
    <source>
        <dbReference type="Proteomes" id="UP001231189"/>
    </source>
</evidence>
<name>A0AAD8VG94_LOLMU</name>
<dbReference type="GO" id="GO:0008270">
    <property type="term" value="F:zinc ion binding"/>
    <property type="evidence" value="ECO:0007669"/>
    <property type="project" value="UniProtKB-KW"/>
</dbReference>
<gene>
    <name evidence="7" type="ORF">QYE76_028972</name>
</gene>
<dbReference type="InterPro" id="IPR018289">
    <property type="entry name" value="MULE_transposase_dom"/>
</dbReference>
<dbReference type="InterPro" id="IPR004332">
    <property type="entry name" value="Transposase_MuDR"/>
</dbReference>
<feature type="region of interest" description="Disordered" evidence="5">
    <location>
        <begin position="213"/>
        <end position="249"/>
    </location>
</feature>
<keyword evidence="3" id="KW-0862">Zinc</keyword>
<evidence type="ECO:0000313" key="7">
    <source>
        <dbReference type="EMBL" id="KAK1605299.1"/>
    </source>
</evidence>
<feature type="region of interest" description="Disordered" evidence="5">
    <location>
        <begin position="843"/>
        <end position="881"/>
    </location>
</feature>
<evidence type="ECO:0000256" key="2">
    <source>
        <dbReference type="ARBA" id="ARBA00022771"/>
    </source>
</evidence>
<keyword evidence="8" id="KW-1185">Reference proteome</keyword>
<dbReference type="Pfam" id="PF03108">
    <property type="entry name" value="DBD_Tnp_Mut"/>
    <property type="match status" value="1"/>
</dbReference>
<accession>A0AAD8VG94</accession>
<organism evidence="7 8">
    <name type="scientific">Lolium multiflorum</name>
    <name type="common">Italian ryegrass</name>
    <name type="synonym">Lolium perenne subsp. multiflorum</name>
    <dbReference type="NCBI Taxonomy" id="4521"/>
    <lineage>
        <taxon>Eukaryota</taxon>
        <taxon>Viridiplantae</taxon>
        <taxon>Streptophyta</taxon>
        <taxon>Embryophyta</taxon>
        <taxon>Tracheophyta</taxon>
        <taxon>Spermatophyta</taxon>
        <taxon>Magnoliopsida</taxon>
        <taxon>Liliopsida</taxon>
        <taxon>Poales</taxon>
        <taxon>Poaceae</taxon>
        <taxon>BOP clade</taxon>
        <taxon>Pooideae</taxon>
        <taxon>Poodae</taxon>
        <taxon>Poeae</taxon>
        <taxon>Poeae Chloroplast Group 2 (Poeae type)</taxon>
        <taxon>Loliodinae</taxon>
        <taxon>Loliinae</taxon>
        <taxon>Lolium</taxon>
    </lineage>
</organism>
<feature type="compositionally biased region" description="Acidic residues" evidence="5">
    <location>
        <begin position="217"/>
        <end position="249"/>
    </location>
</feature>
<dbReference type="EMBL" id="JAUUTY010000007">
    <property type="protein sequence ID" value="KAK1605299.1"/>
    <property type="molecule type" value="Genomic_DNA"/>
</dbReference>
<dbReference type="PANTHER" id="PTHR31973:SF187">
    <property type="entry name" value="MUTATOR TRANSPOSASE MUDRA PROTEIN"/>
    <property type="match status" value="1"/>
</dbReference>
<feature type="domain" description="SWIM-type" evidence="6">
    <location>
        <begin position="780"/>
        <end position="812"/>
    </location>
</feature>
<evidence type="ECO:0000259" key="6">
    <source>
        <dbReference type="PROSITE" id="PS50966"/>
    </source>
</evidence>
<dbReference type="SMART" id="SM00575">
    <property type="entry name" value="ZnF_PMZ"/>
    <property type="match status" value="1"/>
</dbReference>
<dbReference type="AlphaFoldDB" id="A0AAD8VG94"/>
<dbReference type="InterPro" id="IPR007527">
    <property type="entry name" value="Znf_SWIM"/>
</dbReference>
<protein>
    <recommendedName>
        <fullName evidence="6">SWIM-type domain-containing protein</fullName>
    </recommendedName>
</protein>
<evidence type="ECO:0000256" key="5">
    <source>
        <dbReference type="SAM" id="MobiDB-lite"/>
    </source>
</evidence>
<dbReference type="Pfam" id="PF10551">
    <property type="entry name" value="MULE"/>
    <property type="match status" value="1"/>
</dbReference>
<keyword evidence="1" id="KW-0479">Metal-binding</keyword>
<dbReference type="PROSITE" id="PS50966">
    <property type="entry name" value="ZF_SWIM"/>
    <property type="match status" value="1"/>
</dbReference>
<sequence length="965" mass="111584">MDHLAVRFHLRGKLEYDGKEWNYIGGRIGHSTVEVLDLSIEALKLHLLEFLVISDEDLEDTTLSWRLIDNERNSRCMCRLDDDSNVKNMVKHVTRVAGGFVEIFAVSPERHRVASSDEEEEGMVIEEKEEQQCQHEREVVTEHQGRDEEQVLTQQQLEIIQIKMEHEHQVEYEQQEGRQIEHLDEQFLQTFVPNIARKMPVVRAPLHVQDKGKEIEIDSADGGDDAEDRSDSEYDDVLEADSGDSSADDDEALLYRKYAQELKQSVRRQMLGEDRAKVKEDFIIPENIKEAQEEGSDCFDSDDNLSFDEDSDGEVKTSRTKHRIYDQTAEVKEFEVGQCFTDSREFKQALVNYGLKEHHHLRFTKDERTRVLAKCSWVSCPWSIYGSLVPSRSQWFRVSRYHNVHKCVQRRNNKLVTSTVIAEKYFREIKDNPGWRIKNMQEAVLEDLLVDVSASKCKRAKRIVMERLVEHTSGEYARVYDYHMELVRSNPGSTVAVTLNPDVTDKPVFERIYVCLEGCKRGFLAGCRRVVGLDGCFLKGPVSGQILCAIGRDPNNQMYPIAWATVEGENYDSWYWFLSLLQKDIQMNNHGGGWVVISDQQKGLIKAVNEIIPSAEHRMCARHIYANWRKEHRDKVFQKLFWACAKSSDNIQFNYNRAKLAEKTEAGAKDMMKTAPEHWCRANFRIGSFCDSVDNNMCESFNNSIMRARFYPVITSMEIMRRKVMVRIAENKHKSQGWVGTICPNIFKKLKLNIKRSNVCAVLYNGDEGFEVQEGTWRRFTVNLEKRTCSCRYWDLSGLPCPHAISAIYCLGKEVDEYIAPCYKIDVYDQVYSHVLQPVEGKEKWPLAPNPRPFPPQKKKMPGRPQTERRREEQEKPKGDKLSRKGCIIKCSACGGLNHNKRKCTSNPDVVREHEQQKKKAKCDRRKQARAAAKVCKNYNSISYCLNTFIHPCMTSAMSKLFHVG</sequence>
<evidence type="ECO:0000256" key="1">
    <source>
        <dbReference type="ARBA" id="ARBA00022723"/>
    </source>
</evidence>
<evidence type="ECO:0000256" key="4">
    <source>
        <dbReference type="PROSITE-ProRule" id="PRU00325"/>
    </source>
</evidence>
<dbReference type="PANTHER" id="PTHR31973">
    <property type="entry name" value="POLYPROTEIN, PUTATIVE-RELATED"/>
    <property type="match status" value="1"/>
</dbReference>
<dbReference type="Proteomes" id="UP001231189">
    <property type="component" value="Unassembled WGS sequence"/>
</dbReference>
<proteinExistence type="predicted"/>
<keyword evidence="2 4" id="KW-0863">Zinc-finger</keyword>
<dbReference type="InterPro" id="IPR006564">
    <property type="entry name" value="Znf_PMZ"/>
</dbReference>
<comment type="caution">
    <text evidence="7">The sequence shown here is derived from an EMBL/GenBank/DDBJ whole genome shotgun (WGS) entry which is preliminary data.</text>
</comment>
<evidence type="ECO:0000256" key="3">
    <source>
        <dbReference type="ARBA" id="ARBA00022833"/>
    </source>
</evidence>
<dbReference type="Pfam" id="PF04434">
    <property type="entry name" value="SWIM"/>
    <property type="match status" value="1"/>
</dbReference>
<reference evidence="7" key="1">
    <citation type="submission" date="2023-07" db="EMBL/GenBank/DDBJ databases">
        <title>A chromosome-level genome assembly of Lolium multiflorum.</title>
        <authorList>
            <person name="Chen Y."/>
            <person name="Copetti D."/>
            <person name="Kolliker R."/>
            <person name="Studer B."/>
        </authorList>
    </citation>
    <scope>NUCLEOTIDE SEQUENCE</scope>
    <source>
        <strain evidence="7">02402/16</strain>
        <tissue evidence="7">Leaf</tissue>
    </source>
</reference>
<feature type="compositionally biased region" description="Basic and acidic residues" evidence="5">
    <location>
        <begin position="866"/>
        <end position="881"/>
    </location>
</feature>